<evidence type="ECO:0000259" key="1">
    <source>
        <dbReference type="Pfam" id="PF10544"/>
    </source>
</evidence>
<dbReference type="Proteomes" id="UP001215598">
    <property type="component" value="Unassembled WGS sequence"/>
</dbReference>
<proteinExistence type="predicted"/>
<evidence type="ECO:0000313" key="3">
    <source>
        <dbReference type="EMBL" id="KAJ7764203.1"/>
    </source>
</evidence>
<sequence>MARILRPSPASLLQRLRDLRRTSIATSPDMPDPFARVHAVLARHAYKREGKGNLYVTARIDEKIHEDYEGQRIPLETFLDQLEVKLGHTKAMKARQRQYKKCAKKQHLIWHHYYRADRRMLAERMIQLTLDALGAQRAIRACPGCGVRHREYYSFRSIGSYERLHRIIVSCLEALGQKKIEKLGRATAKNIISIGNHKAKNKEGNVPRCPPFQLRVRFGMWPNWESCSNASGDGANCRHGKREGRSCGEIGETSTASNARWLSGNMASGKLNNDMTLGDLFSLRRRPKAVGGRGCGPHDEGFKSLTQYSTQTLGKGYNDDEIGGVSSTSCCGRAASTARYGESSKVKSSPGGCAKPQDMRYGAVRAVRYGRGVVGWLRRDVDATESSKQWIGQQEGGRCGLKGGEVCSENKKGGAGETKRVAVQSR</sequence>
<feature type="domain" description="Bacteriophage T5 Orf172 DNA-binding" evidence="1">
    <location>
        <begin position="82"/>
        <end position="164"/>
    </location>
</feature>
<dbReference type="EMBL" id="JARKIB010000063">
    <property type="protein sequence ID" value="KAJ7751160.1"/>
    <property type="molecule type" value="Genomic_DNA"/>
</dbReference>
<comment type="caution">
    <text evidence="2">The sequence shown here is derived from an EMBL/GenBank/DDBJ whole genome shotgun (WGS) entry which is preliminary data.</text>
</comment>
<evidence type="ECO:0000313" key="4">
    <source>
        <dbReference type="Proteomes" id="UP001215598"/>
    </source>
</evidence>
<name>A0AAD7N993_9AGAR</name>
<reference evidence="2" key="1">
    <citation type="submission" date="2023-03" db="EMBL/GenBank/DDBJ databases">
        <title>Massive genome expansion in bonnet fungi (Mycena s.s.) driven by repeated elements and novel gene families across ecological guilds.</title>
        <authorList>
            <consortium name="Lawrence Berkeley National Laboratory"/>
            <person name="Harder C.B."/>
            <person name="Miyauchi S."/>
            <person name="Viragh M."/>
            <person name="Kuo A."/>
            <person name="Thoen E."/>
            <person name="Andreopoulos B."/>
            <person name="Lu D."/>
            <person name="Skrede I."/>
            <person name="Drula E."/>
            <person name="Henrissat B."/>
            <person name="Morin E."/>
            <person name="Kohler A."/>
            <person name="Barry K."/>
            <person name="LaButti K."/>
            <person name="Morin E."/>
            <person name="Salamov A."/>
            <person name="Lipzen A."/>
            <person name="Mereny Z."/>
            <person name="Hegedus B."/>
            <person name="Baldrian P."/>
            <person name="Stursova M."/>
            <person name="Weitz H."/>
            <person name="Taylor A."/>
            <person name="Grigoriev I.V."/>
            <person name="Nagy L.G."/>
            <person name="Martin F."/>
            <person name="Kauserud H."/>
        </authorList>
    </citation>
    <scope>NUCLEOTIDE SEQUENCE</scope>
    <source>
        <strain evidence="2">CBHHK182m</strain>
    </source>
</reference>
<accession>A0AAD7N993</accession>
<keyword evidence="4" id="KW-1185">Reference proteome</keyword>
<dbReference type="InterPro" id="IPR018306">
    <property type="entry name" value="Phage_T5_Orf172_DNA-bd"/>
</dbReference>
<organism evidence="2 4">
    <name type="scientific">Mycena metata</name>
    <dbReference type="NCBI Taxonomy" id="1033252"/>
    <lineage>
        <taxon>Eukaryota</taxon>
        <taxon>Fungi</taxon>
        <taxon>Dikarya</taxon>
        <taxon>Basidiomycota</taxon>
        <taxon>Agaricomycotina</taxon>
        <taxon>Agaricomycetes</taxon>
        <taxon>Agaricomycetidae</taxon>
        <taxon>Agaricales</taxon>
        <taxon>Marasmiineae</taxon>
        <taxon>Mycenaceae</taxon>
        <taxon>Mycena</taxon>
    </lineage>
</organism>
<protein>
    <recommendedName>
        <fullName evidence="1">Bacteriophage T5 Orf172 DNA-binding domain-containing protein</fullName>
    </recommendedName>
</protein>
<dbReference type="EMBL" id="JARKIB010000028">
    <property type="protein sequence ID" value="KAJ7764203.1"/>
    <property type="molecule type" value="Genomic_DNA"/>
</dbReference>
<evidence type="ECO:0000313" key="2">
    <source>
        <dbReference type="EMBL" id="KAJ7751160.1"/>
    </source>
</evidence>
<dbReference type="AlphaFoldDB" id="A0AAD7N993"/>
<dbReference type="Pfam" id="PF10544">
    <property type="entry name" value="T5orf172"/>
    <property type="match status" value="1"/>
</dbReference>
<gene>
    <name evidence="3" type="ORF">B0H16DRAFT_1454747</name>
    <name evidence="2" type="ORF">B0H16DRAFT_1460484</name>
</gene>